<dbReference type="OMA" id="RANSYLM"/>
<comment type="caution">
    <text evidence="2">The sequence shown here is derived from an EMBL/GenBank/DDBJ whole genome shotgun (WGS) entry which is preliminary data.</text>
</comment>
<dbReference type="SUPFAM" id="SSF48371">
    <property type="entry name" value="ARM repeat"/>
    <property type="match status" value="1"/>
</dbReference>
<protein>
    <recommendedName>
        <fullName evidence="1">Tubulin-folding cofactor D ARM repeats domain-containing protein</fullName>
    </recommendedName>
</protein>
<evidence type="ECO:0000313" key="3">
    <source>
        <dbReference type="Proteomes" id="UP000222542"/>
    </source>
</evidence>
<dbReference type="GO" id="GO:0000226">
    <property type="term" value="P:microtubule cytoskeleton organization"/>
    <property type="evidence" value="ECO:0000318"/>
    <property type="project" value="GO_Central"/>
</dbReference>
<feature type="domain" description="Tubulin-folding cofactor D ARM repeats" evidence="1">
    <location>
        <begin position="49"/>
        <end position="139"/>
    </location>
</feature>
<reference evidence="2 3" key="2">
    <citation type="journal article" date="2017" name="Genome Biol.">
        <title>New reference genome sequences of hot pepper reveal the massive evolution of plant disease-resistance genes by retroduplication.</title>
        <authorList>
            <person name="Kim S."/>
            <person name="Park J."/>
            <person name="Yeom S.I."/>
            <person name="Kim Y.M."/>
            <person name="Seo E."/>
            <person name="Kim K.T."/>
            <person name="Kim M.S."/>
            <person name="Lee J.M."/>
            <person name="Cheong K."/>
            <person name="Shin H.S."/>
            <person name="Kim S.B."/>
            <person name="Han K."/>
            <person name="Lee J."/>
            <person name="Park M."/>
            <person name="Lee H.A."/>
            <person name="Lee H.Y."/>
            <person name="Lee Y."/>
            <person name="Oh S."/>
            <person name="Lee J.H."/>
            <person name="Choi E."/>
            <person name="Choi E."/>
            <person name="Lee S.E."/>
            <person name="Jeon J."/>
            <person name="Kim H."/>
            <person name="Choi G."/>
            <person name="Song H."/>
            <person name="Lee J."/>
            <person name="Lee S.C."/>
            <person name="Kwon J.K."/>
            <person name="Lee H.Y."/>
            <person name="Koo N."/>
            <person name="Hong Y."/>
            <person name="Kim R.W."/>
            <person name="Kang W.H."/>
            <person name="Huh J.H."/>
            <person name="Kang B.C."/>
            <person name="Yang T.J."/>
            <person name="Lee Y.H."/>
            <person name="Bennetzen J.L."/>
            <person name="Choi D."/>
        </authorList>
    </citation>
    <scope>NUCLEOTIDE SEQUENCE [LARGE SCALE GENOMIC DNA]</scope>
    <source>
        <strain evidence="3">cv. CM334</strain>
    </source>
</reference>
<dbReference type="STRING" id="4072.A0A2G2ZXJ6"/>
<name>A0A2G2ZXJ6_CAPAN</name>
<dbReference type="GO" id="GO:0006457">
    <property type="term" value="P:protein folding"/>
    <property type="evidence" value="ECO:0000318"/>
    <property type="project" value="GO_Central"/>
</dbReference>
<dbReference type="Pfam" id="PF25767">
    <property type="entry name" value="ARM_TBCD_2nd"/>
    <property type="match status" value="2"/>
</dbReference>
<dbReference type="PANTHER" id="PTHR12658:SF0">
    <property type="entry name" value="TUBULIN-SPECIFIC CHAPERONE D"/>
    <property type="match status" value="1"/>
</dbReference>
<evidence type="ECO:0000259" key="1">
    <source>
        <dbReference type="Pfam" id="PF25767"/>
    </source>
</evidence>
<dbReference type="Proteomes" id="UP000222542">
    <property type="component" value="Unassembled WGS sequence"/>
</dbReference>
<dbReference type="InterPro" id="IPR033162">
    <property type="entry name" value="TBCD"/>
</dbReference>
<evidence type="ECO:0000313" key="2">
    <source>
        <dbReference type="EMBL" id="PHT86671.1"/>
    </source>
</evidence>
<dbReference type="AlphaFoldDB" id="A0A2G2ZXJ6"/>
<dbReference type="Gene3D" id="1.25.10.10">
    <property type="entry name" value="Leucine-rich Repeat Variant"/>
    <property type="match status" value="1"/>
</dbReference>
<dbReference type="GO" id="GO:0048487">
    <property type="term" value="F:beta-tubulin binding"/>
    <property type="evidence" value="ECO:0000318"/>
    <property type="project" value="GO_Central"/>
</dbReference>
<dbReference type="InterPro" id="IPR058033">
    <property type="entry name" value="ARM_TBCD_2nd"/>
</dbReference>
<sequence>MFTTFRITFSVCSVSVENGSPNVLLSVVPGVWNDTSALMRSNSAARSPLLRKYLVKLSQRIGMICLPARHQSWRYVGRSSTLGAHITDDRIKTDQYNDARNNDPSTFYQDPNCQEEEDLDLPDIVEDIIELLLSGLRDTVCLKGELPSYMYLIVHLNLRASFCVGLLPKVLSALLQGLTIVLLDDVLSSVLELFSPSEGDSSWHGGCLALAELARRGLLLPIRFHKVVPVVMKALQYDIRRGPHSIGSHVRDAAAYVCWAFGRAYCHADNKSILERPTPPLLSVACYDCEVNCRRAAVAAFEENVGRQGNYPHGINIVNTADYFALSSGINSYLHIAVCIAQYDGYLYLFVDELLNSKIVTGMILDILLVPLWESDSLAHCLLICACVKKIKQSLLDTLHDNLSHPNSWIQGAAVAALKSFIPAYLVALESKSFNALTSKYLEQLTDPNVAAGRGSALALCVLPFKFLGSRWKDILHKLCACCEIEDNPEERDVEARVNAVKGLTLFKALDDYSVDERGDVGSWVREVAIDDLERCTYLLCRGDLKGFFSKSVQMELLSVSQLNHQQQQQTQCIPT</sequence>
<dbReference type="GO" id="GO:0007021">
    <property type="term" value="P:tubulin complex assembly"/>
    <property type="evidence" value="ECO:0007669"/>
    <property type="project" value="InterPro"/>
</dbReference>
<dbReference type="InterPro" id="IPR011989">
    <property type="entry name" value="ARM-like"/>
</dbReference>
<organism evidence="2 3">
    <name type="scientific">Capsicum annuum</name>
    <name type="common">Capsicum pepper</name>
    <dbReference type="NCBI Taxonomy" id="4072"/>
    <lineage>
        <taxon>Eukaryota</taxon>
        <taxon>Viridiplantae</taxon>
        <taxon>Streptophyta</taxon>
        <taxon>Embryophyta</taxon>
        <taxon>Tracheophyta</taxon>
        <taxon>Spermatophyta</taxon>
        <taxon>Magnoliopsida</taxon>
        <taxon>eudicotyledons</taxon>
        <taxon>Gunneridae</taxon>
        <taxon>Pentapetalae</taxon>
        <taxon>asterids</taxon>
        <taxon>lamiids</taxon>
        <taxon>Solanales</taxon>
        <taxon>Solanaceae</taxon>
        <taxon>Solanoideae</taxon>
        <taxon>Capsiceae</taxon>
        <taxon>Capsicum</taxon>
    </lineage>
</organism>
<reference evidence="2 3" key="1">
    <citation type="journal article" date="2014" name="Nat. Genet.">
        <title>Genome sequence of the hot pepper provides insights into the evolution of pungency in Capsicum species.</title>
        <authorList>
            <person name="Kim S."/>
            <person name="Park M."/>
            <person name="Yeom S.I."/>
            <person name="Kim Y.M."/>
            <person name="Lee J.M."/>
            <person name="Lee H.A."/>
            <person name="Seo E."/>
            <person name="Choi J."/>
            <person name="Cheong K."/>
            <person name="Kim K.T."/>
            <person name="Jung K."/>
            <person name="Lee G.W."/>
            <person name="Oh S.K."/>
            <person name="Bae C."/>
            <person name="Kim S.B."/>
            <person name="Lee H.Y."/>
            <person name="Kim S.Y."/>
            <person name="Kim M.S."/>
            <person name="Kang B.C."/>
            <person name="Jo Y.D."/>
            <person name="Yang H.B."/>
            <person name="Jeong H.J."/>
            <person name="Kang W.H."/>
            <person name="Kwon J.K."/>
            <person name="Shin C."/>
            <person name="Lim J.Y."/>
            <person name="Park J.H."/>
            <person name="Huh J.H."/>
            <person name="Kim J.S."/>
            <person name="Kim B.D."/>
            <person name="Cohen O."/>
            <person name="Paran I."/>
            <person name="Suh M.C."/>
            <person name="Lee S.B."/>
            <person name="Kim Y.K."/>
            <person name="Shin Y."/>
            <person name="Noh S.J."/>
            <person name="Park J."/>
            <person name="Seo Y.S."/>
            <person name="Kwon S.Y."/>
            <person name="Kim H.A."/>
            <person name="Park J.M."/>
            <person name="Kim H.J."/>
            <person name="Choi S.B."/>
            <person name="Bosland P.W."/>
            <person name="Reeves G."/>
            <person name="Jo S.H."/>
            <person name="Lee B.W."/>
            <person name="Cho H.T."/>
            <person name="Choi H.S."/>
            <person name="Lee M.S."/>
            <person name="Yu Y."/>
            <person name="Do Choi Y."/>
            <person name="Park B.S."/>
            <person name="van Deynze A."/>
            <person name="Ashrafi H."/>
            <person name="Hill T."/>
            <person name="Kim W.T."/>
            <person name="Pai H.S."/>
            <person name="Ahn H.K."/>
            <person name="Yeam I."/>
            <person name="Giovannoni J.J."/>
            <person name="Rose J.K."/>
            <person name="Sorensen I."/>
            <person name="Lee S.J."/>
            <person name="Kim R.W."/>
            <person name="Choi I.Y."/>
            <person name="Choi B.S."/>
            <person name="Lim J.S."/>
            <person name="Lee Y.H."/>
            <person name="Choi D."/>
        </authorList>
    </citation>
    <scope>NUCLEOTIDE SEQUENCE [LARGE SCALE GENOMIC DNA]</scope>
    <source>
        <strain evidence="3">cv. CM334</strain>
    </source>
</reference>
<dbReference type="GO" id="GO:0007023">
    <property type="term" value="P:post-chaperonin tubulin folding pathway"/>
    <property type="evidence" value="ECO:0007669"/>
    <property type="project" value="InterPro"/>
</dbReference>
<keyword evidence="3" id="KW-1185">Reference proteome</keyword>
<dbReference type="InterPro" id="IPR016024">
    <property type="entry name" value="ARM-type_fold"/>
</dbReference>
<proteinExistence type="predicted"/>
<dbReference type="GO" id="GO:0005096">
    <property type="term" value="F:GTPase activator activity"/>
    <property type="evidence" value="ECO:0000318"/>
    <property type="project" value="GO_Central"/>
</dbReference>
<dbReference type="PANTHER" id="PTHR12658">
    <property type="entry name" value="BETA-TUBULIN COFACTOR D"/>
    <property type="match status" value="1"/>
</dbReference>
<accession>A0A2G2ZXJ6</accession>
<dbReference type="Gramene" id="PHT86671">
    <property type="protein sequence ID" value="PHT86671"/>
    <property type="gene ID" value="T459_08777"/>
</dbReference>
<dbReference type="EMBL" id="AYRZ02000003">
    <property type="protein sequence ID" value="PHT86671.1"/>
    <property type="molecule type" value="Genomic_DNA"/>
</dbReference>
<gene>
    <name evidence="2" type="ORF">T459_08777</name>
</gene>
<feature type="domain" description="Tubulin-folding cofactor D ARM repeats" evidence="1">
    <location>
        <begin position="175"/>
        <end position="315"/>
    </location>
</feature>